<name>A0A3B0TSR3_9ZZZZ</name>
<proteinExistence type="predicted"/>
<dbReference type="InterPro" id="IPR026444">
    <property type="entry name" value="Secre_tail"/>
</dbReference>
<accession>A0A3B0TSR3</accession>
<feature type="non-terminal residue" evidence="2">
    <location>
        <position position="1"/>
    </location>
</feature>
<dbReference type="NCBIfam" id="TIGR04183">
    <property type="entry name" value="Por_Secre_tail"/>
    <property type="match status" value="1"/>
</dbReference>
<dbReference type="Pfam" id="PF18962">
    <property type="entry name" value="Por_Secre_tail"/>
    <property type="match status" value="1"/>
</dbReference>
<dbReference type="AlphaFoldDB" id="A0A3B0TSR3"/>
<feature type="domain" description="Dystroglycan-type cadherin-like" evidence="1">
    <location>
        <begin position="601"/>
        <end position="701"/>
    </location>
</feature>
<dbReference type="PANTHER" id="PTHR24273">
    <property type="entry name" value="FI04643P-RELATED"/>
    <property type="match status" value="1"/>
</dbReference>
<dbReference type="EC" id="3.1.3.1" evidence="2"/>
<dbReference type="Gene3D" id="2.60.40.10">
    <property type="entry name" value="Immunoglobulins"/>
    <property type="match status" value="1"/>
</dbReference>
<protein>
    <submittedName>
        <fullName evidence="2">Alkaline phosphatase</fullName>
        <ecNumber evidence="2">3.1.3.1</ecNumber>
    </submittedName>
</protein>
<organism evidence="2">
    <name type="scientific">hydrothermal vent metagenome</name>
    <dbReference type="NCBI Taxonomy" id="652676"/>
    <lineage>
        <taxon>unclassified sequences</taxon>
        <taxon>metagenomes</taxon>
        <taxon>ecological metagenomes</taxon>
    </lineage>
</organism>
<dbReference type="InterPro" id="IPR015919">
    <property type="entry name" value="Cadherin-like_sf"/>
</dbReference>
<dbReference type="SUPFAM" id="SSF49313">
    <property type="entry name" value="Cadherin-like"/>
    <property type="match status" value="1"/>
</dbReference>
<dbReference type="SMART" id="SM00736">
    <property type="entry name" value="CADG"/>
    <property type="match status" value="1"/>
</dbReference>
<dbReference type="EMBL" id="UOEP01000152">
    <property type="protein sequence ID" value="VAW21671.1"/>
    <property type="molecule type" value="Genomic_DNA"/>
</dbReference>
<keyword evidence="2" id="KW-0378">Hydrolase</keyword>
<gene>
    <name evidence="2" type="ORF">MNBD_BACTEROID01-2605</name>
</gene>
<sequence length="788" mass="83220">YDFDCADTATPVEVTLYVKDESGNKDSCVVTVTVKDTLPPVAECKESITVYLSGTINGGTVSIDAADIDDGSTDNCSIDTMWLDKYDFTCDPPEYPYGTMVTLTVKDVSGNESTCTTMVMVKDTVDPSAACKDTTLYLDSEGAATITALGIDNGSGDNCSIENYWIKTVNGEELEGSPSSYTFNCDEVGNNILTLWVDDPTGNAASCTSTVTVVDNLPPVIVCNEMTKDLWESGEYVLSEQEKMDLTEGTWDNCLSPFPFDSLSFKDFSFECVNVFTSPLSVEVTARDTNGNVSVAYCPVTVNDVTDPVAMCRDTIVILDENGNGLIFPGWVNNENDRESVPAWARTYNELEGGSYDACGIDSMAISQGVFTCADVGVQTVTLTVWDPSNNTDQCTSNVTVIDNIDPVFTPVDDTIWVEVAPGVCSVAVADYPAIEATDVCGVTITQTAGLGAAGLFPLGATTETYVASDGSNQVELTFVVVVSTYNGAPTIDAINDVEIDEDNASTISLTGITPGVDCDSQTVVSVTAVADNPALITGVTVSYTAGATTGSIQLTVAPDAHGTAVVTVTVMDDGGTDNGGVDTKVATFTVTVNAVNDAPVVVGPIDDYQINAAHTEIIPLSPVLGDIFDDVDGDALTITATLSNGDPLPGWITLASDALTASPLLVDSGCVTIAVTATDPGGLSATDEFDICALGYAVGVKDLANNFKVNMFPNPTRDRVTLEISGNIGERVRVSVTNITGKEIFRKDYLSTNLIEIDMSSHVSGMYFVRLNINGNEVVKKLILNRK</sequence>
<dbReference type="InterPro" id="IPR040853">
    <property type="entry name" value="RapA2_cadherin-like"/>
</dbReference>
<dbReference type="GO" id="GO:0004035">
    <property type="term" value="F:alkaline phosphatase activity"/>
    <property type="evidence" value="ECO:0007669"/>
    <property type="project" value="UniProtKB-EC"/>
</dbReference>
<reference evidence="2" key="1">
    <citation type="submission" date="2018-06" db="EMBL/GenBank/DDBJ databases">
        <authorList>
            <person name="Zhirakovskaya E."/>
        </authorList>
    </citation>
    <scope>NUCLEOTIDE SEQUENCE</scope>
</reference>
<evidence type="ECO:0000313" key="2">
    <source>
        <dbReference type="EMBL" id="VAW21671.1"/>
    </source>
</evidence>
<dbReference type="GO" id="GO:0005509">
    <property type="term" value="F:calcium ion binding"/>
    <property type="evidence" value="ECO:0007669"/>
    <property type="project" value="InterPro"/>
</dbReference>
<dbReference type="Pfam" id="PF17803">
    <property type="entry name" value="Cadherin_4"/>
    <property type="match status" value="1"/>
</dbReference>
<dbReference type="InterPro" id="IPR013783">
    <property type="entry name" value="Ig-like_fold"/>
</dbReference>
<dbReference type="PANTHER" id="PTHR24273:SF32">
    <property type="entry name" value="HYALIN"/>
    <property type="match status" value="1"/>
</dbReference>
<dbReference type="Gene3D" id="2.60.40.3080">
    <property type="match status" value="1"/>
</dbReference>
<evidence type="ECO:0000259" key="1">
    <source>
        <dbReference type="SMART" id="SM00736"/>
    </source>
</evidence>
<dbReference type="GO" id="GO:0016020">
    <property type="term" value="C:membrane"/>
    <property type="evidence" value="ECO:0007669"/>
    <property type="project" value="InterPro"/>
</dbReference>
<dbReference type="InterPro" id="IPR006644">
    <property type="entry name" value="Cadg"/>
</dbReference>